<evidence type="ECO:0000256" key="4">
    <source>
        <dbReference type="ARBA" id="ARBA00022723"/>
    </source>
</evidence>
<dbReference type="Proteomes" id="UP001177023">
    <property type="component" value="Unassembled WGS sequence"/>
</dbReference>
<organism evidence="9 10">
    <name type="scientific">Mesorhabditis spiculigera</name>
    <dbReference type="NCBI Taxonomy" id="96644"/>
    <lineage>
        <taxon>Eukaryota</taxon>
        <taxon>Metazoa</taxon>
        <taxon>Ecdysozoa</taxon>
        <taxon>Nematoda</taxon>
        <taxon>Chromadorea</taxon>
        <taxon>Rhabditida</taxon>
        <taxon>Rhabditina</taxon>
        <taxon>Rhabditomorpha</taxon>
        <taxon>Rhabditoidea</taxon>
        <taxon>Rhabditidae</taxon>
        <taxon>Mesorhabditinae</taxon>
        <taxon>Mesorhabditis</taxon>
    </lineage>
</organism>
<dbReference type="GO" id="GO:0019825">
    <property type="term" value="F:oxygen binding"/>
    <property type="evidence" value="ECO:0007669"/>
    <property type="project" value="InterPro"/>
</dbReference>
<keyword evidence="4 6" id="KW-0479">Metal-binding</keyword>
<keyword evidence="10" id="KW-1185">Reference proteome</keyword>
<comment type="caution">
    <text evidence="9">The sequence shown here is derived from an EMBL/GenBank/DDBJ whole genome shotgun (WGS) entry which is preliminary data.</text>
</comment>
<feature type="non-terminal residue" evidence="9">
    <location>
        <position position="165"/>
    </location>
</feature>
<keyword evidence="5 6" id="KW-0408">Iron</keyword>
<dbReference type="InterPro" id="IPR000971">
    <property type="entry name" value="Globin"/>
</dbReference>
<dbReference type="InterPro" id="IPR009050">
    <property type="entry name" value="Globin-like_sf"/>
</dbReference>
<dbReference type="Pfam" id="PF00042">
    <property type="entry name" value="Globin"/>
    <property type="match status" value="1"/>
</dbReference>
<keyword evidence="2 7" id="KW-0349">Heme</keyword>
<evidence type="ECO:0000256" key="7">
    <source>
        <dbReference type="RuleBase" id="RU000356"/>
    </source>
</evidence>
<dbReference type="PROSITE" id="PS01033">
    <property type="entry name" value="GLOBIN"/>
    <property type="match status" value="1"/>
</dbReference>
<dbReference type="SUPFAM" id="SSF46458">
    <property type="entry name" value="Globin-like"/>
    <property type="match status" value="1"/>
</dbReference>
<evidence type="ECO:0000256" key="3">
    <source>
        <dbReference type="ARBA" id="ARBA00022621"/>
    </source>
</evidence>
<evidence type="ECO:0000259" key="8">
    <source>
        <dbReference type="PROSITE" id="PS01033"/>
    </source>
</evidence>
<evidence type="ECO:0000313" key="9">
    <source>
        <dbReference type="EMBL" id="CAJ0582302.1"/>
    </source>
</evidence>
<protein>
    <recommendedName>
        <fullName evidence="8">Globin domain-containing protein</fullName>
    </recommendedName>
</protein>
<dbReference type="InterPro" id="IPR012292">
    <property type="entry name" value="Globin/Proto"/>
</dbReference>
<evidence type="ECO:0000256" key="1">
    <source>
        <dbReference type="ARBA" id="ARBA00022448"/>
    </source>
</evidence>
<evidence type="ECO:0000256" key="2">
    <source>
        <dbReference type="ARBA" id="ARBA00022617"/>
    </source>
</evidence>
<dbReference type="InterPro" id="IPR044399">
    <property type="entry name" value="Mb-like_M"/>
</dbReference>
<dbReference type="GO" id="GO:0005344">
    <property type="term" value="F:oxygen carrier activity"/>
    <property type="evidence" value="ECO:0007669"/>
    <property type="project" value="UniProtKB-KW"/>
</dbReference>
<dbReference type="CDD" id="cd01040">
    <property type="entry name" value="Mb-like"/>
    <property type="match status" value="1"/>
</dbReference>
<evidence type="ECO:0000313" key="10">
    <source>
        <dbReference type="Proteomes" id="UP001177023"/>
    </source>
</evidence>
<dbReference type="AlphaFoldDB" id="A0AA36GB98"/>
<sequence>MTPAVCPEDAKLIRESMQKVMVGTGEENLQHGRDFYKYFFTNFPDLRVYFKGAEKYTAEDVQKSERFEKQGQRILLAVHILANTYENIEVFKGYIRETINRHRQYKMDPALWIAFFTVWTGYLKSKMSLDEKTEKAWFKMGDIFNAEAQRHLKASGLPSTEGQAA</sequence>
<accession>A0AA36GB98</accession>
<dbReference type="EMBL" id="CATQJA010002664">
    <property type="protein sequence ID" value="CAJ0582302.1"/>
    <property type="molecule type" value="Genomic_DNA"/>
</dbReference>
<name>A0AA36GB98_9BILA</name>
<dbReference type="GO" id="GO:0005506">
    <property type="term" value="F:iron ion binding"/>
    <property type="evidence" value="ECO:0007669"/>
    <property type="project" value="InterPro"/>
</dbReference>
<dbReference type="InterPro" id="IPR012085">
    <property type="entry name" value="Globin_nematode"/>
</dbReference>
<dbReference type="Gene3D" id="1.10.490.10">
    <property type="entry name" value="Globins"/>
    <property type="match status" value="1"/>
</dbReference>
<evidence type="ECO:0000256" key="6">
    <source>
        <dbReference type="PIRSR" id="PIRSR002026-1"/>
    </source>
</evidence>
<dbReference type="GO" id="GO:0020037">
    <property type="term" value="F:heme binding"/>
    <property type="evidence" value="ECO:0007669"/>
    <property type="project" value="InterPro"/>
</dbReference>
<reference evidence="9" key="1">
    <citation type="submission" date="2023-06" db="EMBL/GenBank/DDBJ databases">
        <authorList>
            <person name="Delattre M."/>
        </authorList>
    </citation>
    <scope>NUCLEOTIDE SEQUENCE</scope>
    <source>
        <strain evidence="9">AF72</strain>
    </source>
</reference>
<proteinExistence type="inferred from homology"/>
<feature type="domain" description="Globin" evidence="8">
    <location>
        <begin position="4"/>
        <end position="153"/>
    </location>
</feature>
<dbReference type="PIRSF" id="PIRSF002026">
    <property type="entry name" value="Nematode_globin"/>
    <property type="match status" value="1"/>
</dbReference>
<keyword evidence="1 7" id="KW-0813">Transport</keyword>
<comment type="similarity">
    <text evidence="7">Belongs to the globin family.</text>
</comment>
<feature type="binding site" description="proximal binding residue" evidence="6">
    <location>
        <position position="102"/>
    </location>
    <ligand>
        <name>heme</name>
        <dbReference type="ChEBI" id="CHEBI:30413"/>
    </ligand>
    <ligandPart>
        <name>Fe</name>
        <dbReference type="ChEBI" id="CHEBI:18248"/>
    </ligandPart>
</feature>
<evidence type="ECO:0000256" key="5">
    <source>
        <dbReference type="ARBA" id="ARBA00023004"/>
    </source>
</evidence>
<keyword evidence="3 7" id="KW-0561">Oxygen transport</keyword>
<gene>
    <name evidence="9" type="ORF">MSPICULIGERA_LOCUS20441</name>
</gene>